<dbReference type="EMBL" id="MSFU01000022">
    <property type="protein sequence ID" value="PWY67396.1"/>
    <property type="molecule type" value="Genomic_DNA"/>
</dbReference>
<evidence type="ECO:0000313" key="2">
    <source>
        <dbReference type="Proteomes" id="UP000246171"/>
    </source>
</evidence>
<keyword evidence="2" id="KW-1185">Reference proteome</keyword>
<dbReference type="GeneID" id="37059738"/>
<dbReference type="AlphaFoldDB" id="A0A317V097"/>
<sequence length="143" mass="15954">MPLTRTCACLYDGEERERKGMESGSRERCSRNVCYGRVFEEGDFFFVGLLVLGVLVGLKGEHTAEGVETTLSYGFCGLTFYQVIIIGEWVVSFGLEVKGLGGRVVCDWKLNWVWDEGEESSRKLWDVPCVSSARCEGLVGGEY</sequence>
<protein>
    <submittedName>
        <fullName evidence="1">Uncharacterized protein</fullName>
    </submittedName>
</protein>
<proteinExistence type="predicted"/>
<dbReference type="Proteomes" id="UP000246171">
    <property type="component" value="Unassembled WGS sequence"/>
</dbReference>
<evidence type="ECO:0000313" key="1">
    <source>
        <dbReference type="EMBL" id="PWY67396.1"/>
    </source>
</evidence>
<comment type="caution">
    <text evidence="1">The sequence shown here is derived from an EMBL/GenBank/DDBJ whole genome shotgun (WGS) entry which is preliminary data.</text>
</comment>
<name>A0A317V097_ASPEC</name>
<dbReference type="RefSeq" id="XP_025385490.1">
    <property type="nucleotide sequence ID" value="XM_025537776.1"/>
</dbReference>
<dbReference type="VEuPathDB" id="FungiDB:BO83DRAFT_99262"/>
<gene>
    <name evidence="1" type="ORF">BO83DRAFT_99262</name>
</gene>
<accession>A0A317V097</accession>
<organism evidence="1 2">
    <name type="scientific">Aspergillus eucalypticola (strain CBS 122712 / IBT 29274)</name>
    <dbReference type="NCBI Taxonomy" id="1448314"/>
    <lineage>
        <taxon>Eukaryota</taxon>
        <taxon>Fungi</taxon>
        <taxon>Dikarya</taxon>
        <taxon>Ascomycota</taxon>
        <taxon>Pezizomycotina</taxon>
        <taxon>Eurotiomycetes</taxon>
        <taxon>Eurotiomycetidae</taxon>
        <taxon>Eurotiales</taxon>
        <taxon>Aspergillaceae</taxon>
        <taxon>Aspergillus</taxon>
        <taxon>Aspergillus subgen. Circumdati</taxon>
    </lineage>
</organism>
<reference evidence="1" key="1">
    <citation type="submission" date="2016-12" db="EMBL/GenBank/DDBJ databases">
        <title>The genomes of Aspergillus section Nigri reveals drivers in fungal speciation.</title>
        <authorList>
            <consortium name="DOE Joint Genome Institute"/>
            <person name="Vesth T.C."/>
            <person name="Nybo J."/>
            <person name="Theobald S."/>
            <person name="Brandl J."/>
            <person name="Frisvad J.C."/>
            <person name="Nielsen K.F."/>
            <person name="Lyhne E.K."/>
            <person name="Kogle M.E."/>
            <person name="Kuo A."/>
            <person name="Riley R."/>
            <person name="Clum A."/>
            <person name="Nolan M."/>
            <person name="Lipzen A."/>
            <person name="Salamov A."/>
            <person name="Henrissat B."/>
            <person name="Wiebenga A."/>
            <person name="De vries R.P."/>
            <person name="Grigoriev I.V."/>
            <person name="Mortensen U.H."/>
            <person name="Andersen M.R."/>
            <person name="Baker S.E."/>
        </authorList>
    </citation>
    <scope>NUCLEOTIDE SEQUENCE</scope>
    <source>
        <strain evidence="1">CBS 122712</strain>
    </source>
</reference>